<evidence type="ECO:0000313" key="1">
    <source>
        <dbReference type="EMBL" id="QEN04965.1"/>
    </source>
</evidence>
<organism evidence="1 2">
    <name type="scientific">Thiospirochaeta perfilievii</name>
    <dbReference type="NCBI Taxonomy" id="252967"/>
    <lineage>
        <taxon>Bacteria</taxon>
        <taxon>Pseudomonadati</taxon>
        <taxon>Spirochaetota</taxon>
        <taxon>Spirochaetia</taxon>
        <taxon>Spirochaetales</taxon>
        <taxon>Spirochaetaceae</taxon>
        <taxon>Thiospirochaeta</taxon>
    </lineage>
</organism>
<dbReference type="Proteomes" id="UP000323824">
    <property type="component" value="Chromosome"/>
</dbReference>
<dbReference type="KEGG" id="sper:EW093_09675"/>
<dbReference type="AlphaFoldDB" id="A0A5C1QA69"/>
<reference evidence="1 2" key="1">
    <citation type="submission" date="2019-02" db="EMBL/GenBank/DDBJ databases">
        <authorList>
            <person name="Fomenkov A."/>
            <person name="Dubinina G."/>
            <person name="Grabovich M."/>
            <person name="Vincze T."/>
            <person name="Roberts R.J."/>
        </authorList>
    </citation>
    <scope>NUCLEOTIDE SEQUENCE [LARGE SCALE GENOMIC DNA]</scope>
    <source>
        <strain evidence="1 2">P</strain>
    </source>
</reference>
<name>A0A5C1QA69_9SPIO</name>
<protein>
    <submittedName>
        <fullName evidence="1">Uncharacterized protein</fullName>
    </submittedName>
</protein>
<gene>
    <name evidence="1" type="ORF">EW093_09675</name>
</gene>
<sequence>MGSRVVYLLILLLFTTSIFSIDLGLSGGFSRLSYVEVGINNKEDEYIFNSLLGGLEINSTLNSFIVNTSVSVQVPYDLQFNDALGRDEFNYLSGLFFFGGNVNLGLLYPFIINSTTDLQIGPVLSYDIIFLRDNVIGYSDEYLFSVLGSGLEFKFIKNLSDCLDLSINLDWVINFLPINSRSGEYKWSYNFLTTIGFLYKI</sequence>
<accession>A0A5C1QA69</accession>
<proteinExistence type="predicted"/>
<reference evidence="1 2" key="2">
    <citation type="submission" date="2019-09" db="EMBL/GenBank/DDBJ databases">
        <title>Complete Genome Sequence and Methylome Analysis of free living Spirochaetas.</title>
        <authorList>
            <person name="Leshcheva N."/>
            <person name="Mikheeva N."/>
        </authorList>
    </citation>
    <scope>NUCLEOTIDE SEQUENCE [LARGE SCALE GENOMIC DNA]</scope>
    <source>
        <strain evidence="1 2">P</strain>
    </source>
</reference>
<dbReference type="EMBL" id="CP035807">
    <property type="protein sequence ID" value="QEN04965.1"/>
    <property type="molecule type" value="Genomic_DNA"/>
</dbReference>
<dbReference type="RefSeq" id="WP_149568206.1">
    <property type="nucleotide sequence ID" value="NZ_CP035807.1"/>
</dbReference>
<keyword evidence="2" id="KW-1185">Reference proteome</keyword>
<evidence type="ECO:0000313" key="2">
    <source>
        <dbReference type="Proteomes" id="UP000323824"/>
    </source>
</evidence>